<dbReference type="InterPro" id="IPR018379">
    <property type="entry name" value="BEN_domain"/>
</dbReference>
<dbReference type="PROSITE" id="PS51457">
    <property type="entry name" value="BEN"/>
    <property type="match status" value="1"/>
</dbReference>
<feature type="region of interest" description="Disordered" evidence="1">
    <location>
        <begin position="108"/>
        <end position="128"/>
    </location>
</feature>
<evidence type="ECO:0000313" key="3">
    <source>
        <dbReference type="EMBL" id="CAH3158189.1"/>
    </source>
</evidence>
<sequence>MLLERMTALVSNQSAEDPFDSDVVSECVDLTTSSTPPSNPVHRLQNTVNELRSATPEKSVVNLTASKDTGHAAGQFRGPTNHTIYLSDSNSITAENLSDHTAGCGEEPVSTTPVQQMPNSTTPVSRSPLTTLRGRLTEVPLSIPNQQKEATISGAQRTPLTNTPRNFPNRRQDLVARPTVGGKCPRRVLPQPLSSSDEEEYCPSCVTRKKRVRELEDQLKSLQGQVSDPPRPGKISPILAERFKMVELTPGSQVFVYQNHIHQAMARASYKSAASFLLNCFYTNDELVGMNLTGANGKKCPDKEILQSIIGFVMREYQKHSPTESSLKLALRNKLSALESRKLKKDE</sequence>
<evidence type="ECO:0000313" key="4">
    <source>
        <dbReference type="Proteomes" id="UP001159405"/>
    </source>
</evidence>
<accession>A0ABN8Q6B1</accession>
<evidence type="ECO:0000256" key="1">
    <source>
        <dbReference type="SAM" id="MobiDB-lite"/>
    </source>
</evidence>
<evidence type="ECO:0000259" key="2">
    <source>
        <dbReference type="PROSITE" id="PS51457"/>
    </source>
</evidence>
<feature type="compositionally biased region" description="Polar residues" evidence="1">
    <location>
        <begin position="109"/>
        <end position="128"/>
    </location>
</feature>
<dbReference type="Gene3D" id="1.10.10.2590">
    <property type="entry name" value="BEN domain"/>
    <property type="match status" value="1"/>
</dbReference>
<comment type="caution">
    <text evidence="3">The sequence shown here is derived from an EMBL/GenBank/DDBJ whole genome shotgun (WGS) entry which is preliminary data.</text>
</comment>
<gene>
    <name evidence="3" type="ORF">PLOB_00003053</name>
</gene>
<keyword evidence="4" id="KW-1185">Reference proteome</keyword>
<protein>
    <recommendedName>
        <fullName evidence="2">BEN domain-containing protein</fullName>
    </recommendedName>
</protein>
<reference evidence="3 4" key="1">
    <citation type="submission" date="2022-05" db="EMBL/GenBank/DDBJ databases">
        <authorList>
            <consortium name="Genoscope - CEA"/>
            <person name="William W."/>
        </authorList>
    </citation>
    <scope>NUCLEOTIDE SEQUENCE [LARGE SCALE GENOMIC DNA]</scope>
</reference>
<dbReference type="Proteomes" id="UP001159405">
    <property type="component" value="Unassembled WGS sequence"/>
</dbReference>
<name>A0ABN8Q6B1_9CNID</name>
<proteinExistence type="predicted"/>
<feature type="domain" description="BEN" evidence="2">
    <location>
        <begin position="251"/>
        <end position="342"/>
    </location>
</feature>
<dbReference type="EMBL" id="CALNXK010000110">
    <property type="protein sequence ID" value="CAH3158189.1"/>
    <property type="molecule type" value="Genomic_DNA"/>
</dbReference>
<organism evidence="3 4">
    <name type="scientific">Porites lobata</name>
    <dbReference type="NCBI Taxonomy" id="104759"/>
    <lineage>
        <taxon>Eukaryota</taxon>
        <taxon>Metazoa</taxon>
        <taxon>Cnidaria</taxon>
        <taxon>Anthozoa</taxon>
        <taxon>Hexacorallia</taxon>
        <taxon>Scleractinia</taxon>
        <taxon>Fungiina</taxon>
        <taxon>Poritidae</taxon>
        <taxon>Porites</taxon>
    </lineage>
</organism>